<sequence>TQVLGILSACADHGIGAITVITSGFAEMDEEGRQLQQEMTRLAQERDLLICGPNCFGYVAMYQRFSSSIVYRVCPLRQGNVAGVVQSGGLLNQVAYSGVERGIGFSYLISTGNEAVLSSTDYMDHVLRDDRTEVVVAIIEGFKHPEAFLRVADLALDLEKPLILMKIGRSTKGQKAAASHTGSLAGSFEVHDAVFRQKGVTRVDNFDQLSECIELFSKVRRSGKHRIVSPGVGVIEVSGGGCGLIADLAQKVGVDLPDLRPETRRTVEEMLAPLGSAENPLDIAGITPERDAAHHRSCLEILGAEPQIGVILSRLRGNTSEERFREVELTEAESPKVYGVIARASDNIEPEWCRILERSRVPFLREFEKGLEAVKALLT</sequence>
<evidence type="ECO:0000313" key="3">
    <source>
        <dbReference type="Proteomes" id="UP000741360"/>
    </source>
</evidence>
<dbReference type="Gene3D" id="3.40.50.720">
    <property type="entry name" value="NAD(P)-binding Rossmann-like Domain"/>
    <property type="match status" value="1"/>
</dbReference>
<dbReference type="InterPro" id="IPR032875">
    <property type="entry name" value="Succ_CoA_lig_flav_dom"/>
</dbReference>
<accession>A0A932M0I8</accession>
<protein>
    <recommendedName>
        <fullName evidence="1">Succinyl-CoA synthetase-like flavodoxin domain-containing protein</fullName>
    </recommendedName>
</protein>
<dbReference type="InterPro" id="IPR036291">
    <property type="entry name" value="NAD(P)-bd_dom_sf"/>
</dbReference>
<evidence type="ECO:0000313" key="2">
    <source>
        <dbReference type="EMBL" id="MBI3014709.1"/>
    </source>
</evidence>
<proteinExistence type="predicted"/>
<dbReference type="InterPro" id="IPR016102">
    <property type="entry name" value="Succinyl-CoA_synth-like"/>
</dbReference>
<comment type="caution">
    <text evidence="2">The sequence shown here is derived from an EMBL/GenBank/DDBJ whole genome shotgun (WGS) entry which is preliminary data.</text>
</comment>
<dbReference type="Gene3D" id="3.40.50.261">
    <property type="entry name" value="Succinyl-CoA synthetase domains"/>
    <property type="match status" value="2"/>
</dbReference>
<gene>
    <name evidence="2" type="ORF">HYY65_06565</name>
</gene>
<dbReference type="SUPFAM" id="SSF52210">
    <property type="entry name" value="Succinyl-CoA synthetase domains"/>
    <property type="match status" value="2"/>
</dbReference>
<name>A0A932M0I8_UNCTE</name>
<dbReference type="AlphaFoldDB" id="A0A932M0I8"/>
<dbReference type="SUPFAM" id="SSF51735">
    <property type="entry name" value="NAD(P)-binding Rossmann-fold domains"/>
    <property type="match status" value="1"/>
</dbReference>
<dbReference type="Pfam" id="PF13607">
    <property type="entry name" value="Succ_CoA_lig"/>
    <property type="match status" value="1"/>
</dbReference>
<dbReference type="EMBL" id="JACPSX010000116">
    <property type="protein sequence ID" value="MBI3014709.1"/>
    <property type="molecule type" value="Genomic_DNA"/>
</dbReference>
<dbReference type="PANTHER" id="PTHR42793:SF1">
    <property type="entry name" value="PEPTIDYL-LYSINE N-ACETYLTRANSFERASE PATZ"/>
    <property type="match status" value="1"/>
</dbReference>
<organism evidence="2 3">
    <name type="scientific">Tectimicrobiota bacterium</name>
    <dbReference type="NCBI Taxonomy" id="2528274"/>
    <lineage>
        <taxon>Bacteria</taxon>
        <taxon>Pseudomonadati</taxon>
        <taxon>Nitrospinota/Tectimicrobiota group</taxon>
        <taxon>Candidatus Tectimicrobiota</taxon>
    </lineage>
</organism>
<dbReference type="PANTHER" id="PTHR42793">
    <property type="entry name" value="COA BINDING DOMAIN CONTAINING PROTEIN"/>
    <property type="match status" value="1"/>
</dbReference>
<feature type="domain" description="Succinyl-CoA synthetase-like flavodoxin" evidence="1">
    <location>
        <begin position="78"/>
        <end position="216"/>
    </location>
</feature>
<evidence type="ECO:0000259" key="1">
    <source>
        <dbReference type="Pfam" id="PF13607"/>
    </source>
</evidence>
<dbReference type="Proteomes" id="UP000741360">
    <property type="component" value="Unassembled WGS sequence"/>
</dbReference>
<reference evidence="2" key="1">
    <citation type="submission" date="2020-07" db="EMBL/GenBank/DDBJ databases">
        <title>Huge and variable diversity of episymbiotic CPR bacteria and DPANN archaea in groundwater ecosystems.</title>
        <authorList>
            <person name="He C.Y."/>
            <person name="Keren R."/>
            <person name="Whittaker M."/>
            <person name="Farag I.F."/>
            <person name="Doudna J."/>
            <person name="Cate J.H.D."/>
            <person name="Banfield J.F."/>
        </authorList>
    </citation>
    <scope>NUCLEOTIDE SEQUENCE</scope>
    <source>
        <strain evidence="2">NC_groundwater_717_Ag_S-0.2um_59_8</strain>
    </source>
</reference>
<feature type="non-terminal residue" evidence="2">
    <location>
        <position position="1"/>
    </location>
</feature>